<keyword evidence="4" id="KW-1185">Reference proteome</keyword>
<feature type="transmembrane region" description="Helical" evidence="2">
    <location>
        <begin position="304"/>
        <end position="325"/>
    </location>
</feature>
<evidence type="ECO:0000256" key="2">
    <source>
        <dbReference type="SAM" id="Phobius"/>
    </source>
</evidence>
<dbReference type="GO" id="GO:0005886">
    <property type="term" value="C:plasma membrane"/>
    <property type="evidence" value="ECO:0007669"/>
    <property type="project" value="TreeGrafter"/>
</dbReference>
<dbReference type="GO" id="GO:0005261">
    <property type="term" value="F:monoatomic cation channel activity"/>
    <property type="evidence" value="ECO:0007669"/>
    <property type="project" value="TreeGrafter"/>
</dbReference>
<feature type="region of interest" description="Disordered" evidence="1">
    <location>
        <begin position="55"/>
        <end position="75"/>
    </location>
</feature>
<feature type="transmembrane region" description="Helical" evidence="2">
    <location>
        <begin position="151"/>
        <end position="177"/>
    </location>
</feature>
<keyword evidence="2" id="KW-0472">Membrane</keyword>
<dbReference type="AlphaFoldDB" id="A0A914W9E5"/>
<feature type="transmembrane region" description="Helical" evidence="2">
    <location>
        <begin position="331"/>
        <end position="350"/>
    </location>
</feature>
<feature type="transmembrane region" description="Helical" evidence="2">
    <location>
        <begin position="657"/>
        <end position="676"/>
    </location>
</feature>
<accession>A0A914W9E5</accession>
<dbReference type="GO" id="GO:0008381">
    <property type="term" value="F:mechanosensitive monoatomic ion channel activity"/>
    <property type="evidence" value="ECO:0007669"/>
    <property type="project" value="InterPro"/>
</dbReference>
<keyword evidence="2" id="KW-1133">Transmembrane helix</keyword>
<proteinExistence type="predicted"/>
<feature type="transmembrane region" description="Helical" evidence="2">
    <location>
        <begin position="418"/>
        <end position="438"/>
    </location>
</feature>
<dbReference type="InterPro" id="IPR027272">
    <property type="entry name" value="Piezo"/>
</dbReference>
<evidence type="ECO:0000259" key="3">
    <source>
        <dbReference type="Pfam" id="PF15917"/>
    </source>
</evidence>
<feature type="transmembrane region" description="Helical" evidence="2">
    <location>
        <begin position="189"/>
        <end position="208"/>
    </location>
</feature>
<name>A0A914W9E5_9BILA</name>
<dbReference type="PANTHER" id="PTHR13167:SF25">
    <property type="entry name" value="PIEZO-TYPE MECHANOSENSITIVE ION CHANNEL COMPONENT"/>
    <property type="match status" value="1"/>
</dbReference>
<feature type="transmembrane region" description="Helical" evidence="2">
    <location>
        <begin position="243"/>
        <end position="263"/>
    </location>
</feature>
<feature type="compositionally biased region" description="Polar residues" evidence="1">
    <location>
        <begin position="8"/>
        <end position="19"/>
    </location>
</feature>
<dbReference type="WBParaSite" id="PSAMB.scaffold3520size17954.g21846.t1">
    <property type="protein sequence ID" value="PSAMB.scaffold3520size17954.g21846.t1"/>
    <property type="gene ID" value="PSAMB.scaffold3520size17954.g21846"/>
</dbReference>
<keyword evidence="2" id="KW-0812">Transmembrane</keyword>
<dbReference type="GO" id="GO:0050982">
    <property type="term" value="P:detection of mechanical stimulus"/>
    <property type="evidence" value="ECO:0007669"/>
    <property type="project" value="TreeGrafter"/>
</dbReference>
<feature type="compositionally biased region" description="Polar residues" evidence="1">
    <location>
        <begin position="61"/>
        <end position="75"/>
    </location>
</feature>
<dbReference type="GO" id="GO:0042391">
    <property type="term" value="P:regulation of membrane potential"/>
    <property type="evidence" value="ECO:0007669"/>
    <property type="project" value="TreeGrafter"/>
</dbReference>
<protein>
    <submittedName>
        <fullName evidence="5">Piezo domain-containing protein</fullName>
    </submittedName>
</protein>
<dbReference type="Pfam" id="PF15917">
    <property type="entry name" value="Piezo_TM25-28"/>
    <property type="match status" value="1"/>
</dbReference>
<evidence type="ECO:0000313" key="4">
    <source>
        <dbReference type="Proteomes" id="UP000887566"/>
    </source>
</evidence>
<reference evidence="5" key="1">
    <citation type="submission" date="2022-11" db="UniProtKB">
        <authorList>
            <consortium name="WormBaseParasite"/>
        </authorList>
    </citation>
    <scope>IDENTIFICATION</scope>
</reference>
<feature type="domain" description="Piezo TM25-28" evidence="3">
    <location>
        <begin position="517"/>
        <end position="692"/>
    </location>
</feature>
<feature type="region of interest" description="Disordered" evidence="1">
    <location>
        <begin position="1"/>
        <end position="42"/>
    </location>
</feature>
<dbReference type="InterPro" id="IPR031805">
    <property type="entry name" value="Piezo_TM25-28"/>
</dbReference>
<sequence>MDKPDGTISINENNDTGLDNSVGAPPSELISEPLEVESSLESDVKNRIVPALKSSLEPEVKTQQQTSNPVQNSANIEPDIHSQAPPPTQTINHAVDVRPSDRRLSPVQLIGQWMQSFIHRSTQYISVKVFKRQLIKFPALSDFLKMHTMTFLFILLFVMALTNVCVLYLPLVVVLTIAVAKPGQKRQRILLLLSTVYSVSIQLIKIVIIEMDKESKPNCTPQVESKISTPLTYIFGAYSAEDYIVSLLISTFLAGILIIAPSLRAVRKPSVGWDNNTTINNIILFPEANIKDAGKSFEQCFKFLMTWGFYKFGFEVFLIAMVISVHIRMDFVSLITMACAIVTVVCKRFCEQNKFHKWLIIFVRLESVLIILQYTAIVGLPPFACIDYPWKNILTNHTENTNMIVWFDWPDYQHGPNAAFLLLDFIVLLLAGRLFLVLRKESACGLSSGFAQKTSKSDIGQVCLTLMSLVVELGANTTRKKIEEIAGNNKPSDMAISFGINDEDQKLFGFVSERKRMFDYLKAVVFKHGFWFTFSIIFIAGVTNSSLFGVAYLSLAVIIAWRGNSLFLLEKSVPSESKWRTYQRKIENSIWLVLLFYSAAVMLIKVLLQFVGCVLVSSLTDACWLRQLLSIVCLDASSGSKVNQDWRYVTGKDSCDVRLTAATTFFDLLCFVCVLLQQRIVESSYFKHCILQFFIESQLQQ</sequence>
<organism evidence="4 5">
    <name type="scientific">Plectus sambesii</name>
    <dbReference type="NCBI Taxonomy" id="2011161"/>
    <lineage>
        <taxon>Eukaryota</taxon>
        <taxon>Metazoa</taxon>
        <taxon>Ecdysozoa</taxon>
        <taxon>Nematoda</taxon>
        <taxon>Chromadorea</taxon>
        <taxon>Plectida</taxon>
        <taxon>Plectina</taxon>
        <taxon>Plectoidea</taxon>
        <taxon>Plectidae</taxon>
        <taxon>Plectus</taxon>
    </lineage>
</organism>
<evidence type="ECO:0000256" key="1">
    <source>
        <dbReference type="SAM" id="MobiDB-lite"/>
    </source>
</evidence>
<dbReference type="GO" id="GO:0071260">
    <property type="term" value="P:cellular response to mechanical stimulus"/>
    <property type="evidence" value="ECO:0007669"/>
    <property type="project" value="TreeGrafter"/>
</dbReference>
<dbReference type="PANTHER" id="PTHR13167">
    <property type="entry name" value="PIEZO-TYPE MECHANOSENSITIVE ION CHANNEL COMPONENT"/>
    <property type="match status" value="1"/>
</dbReference>
<feature type="transmembrane region" description="Helical" evidence="2">
    <location>
        <begin position="524"/>
        <end position="543"/>
    </location>
</feature>
<feature type="transmembrane region" description="Helical" evidence="2">
    <location>
        <begin position="549"/>
        <end position="569"/>
    </location>
</feature>
<dbReference type="Proteomes" id="UP000887566">
    <property type="component" value="Unplaced"/>
</dbReference>
<feature type="transmembrane region" description="Helical" evidence="2">
    <location>
        <begin position="590"/>
        <end position="611"/>
    </location>
</feature>
<evidence type="ECO:0000313" key="5">
    <source>
        <dbReference type="WBParaSite" id="PSAMB.scaffold3520size17954.g21846.t1"/>
    </source>
</evidence>
<feature type="transmembrane region" description="Helical" evidence="2">
    <location>
        <begin position="362"/>
        <end position="384"/>
    </location>
</feature>